<dbReference type="InterPro" id="IPR004776">
    <property type="entry name" value="Mem_transp_PIN-like"/>
</dbReference>
<evidence type="ECO:0000256" key="3">
    <source>
        <dbReference type="ARBA" id="ARBA00022448"/>
    </source>
</evidence>
<evidence type="ECO:0000256" key="8">
    <source>
        <dbReference type="SAM" id="Phobius"/>
    </source>
</evidence>
<dbReference type="RefSeq" id="WP_177977130.1">
    <property type="nucleotide sequence ID" value="NZ_JAJEPU010000035.1"/>
</dbReference>
<comment type="subcellular location">
    <subcellularLocation>
        <location evidence="1">Cell membrane</location>
        <topology evidence="1">Multi-pass membrane protein</topology>
    </subcellularLocation>
</comment>
<evidence type="ECO:0000256" key="7">
    <source>
        <dbReference type="ARBA" id="ARBA00023136"/>
    </source>
</evidence>
<feature type="transmembrane region" description="Helical" evidence="8">
    <location>
        <begin position="194"/>
        <end position="212"/>
    </location>
</feature>
<evidence type="ECO:0000256" key="1">
    <source>
        <dbReference type="ARBA" id="ARBA00004651"/>
    </source>
</evidence>
<keyword evidence="7 8" id="KW-0472">Membrane</keyword>
<sequence>MDLDFSGLFAMQGMLFLIMVLGLVLKKRGMIKKGGKELLTDLVINVTLPASILKSFQMEFNHQILISCMVIAIVAVLIQVGSYFLGMVLYPGFSDDRRKVLQYATICSNAGILGNPIAEGIFGGLGLLYASIYVIPQRVFMWSVGLTYFTEAPDKKTLVKKVATHPCIVTVVIGFIIMVTQIQLPLFLTQTIKSVAGANTFLAMMLVGTILADVPLKTLPEKATLYYCFVRLIFIPFLVFAGCRLGGVDALVTGVSVTLSGMPAASVTAVMASKYGKDEIFATKCVVLSTILSIITVPIWCVFLN</sequence>
<dbReference type="PANTHER" id="PTHR36838:SF1">
    <property type="entry name" value="SLR1864 PROTEIN"/>
    <property type="match status" value="1"/>
</dbReference>
<dbReference type="EMBL" id="JAJEPU010000035">
    <property type="protein sequence ID" value="MCC2165427.1"/>
    <property type="molecule type" value="Genomic_DNA"/>
</dbReference>
<feature type="transmembrane region" description="Helical" evidence="8">
    <location>
        <begin position="253"/>
        <end position="273"/>
    </location>
</feature>
<dbReference type="Proteomes" id="UP001198962">
    <property type="component" value="Unassembled WGS sequence"/>
</dbReference>
<comment type="similarity">
    <text evidence="2">Belongs to the auxin efflux carrier (TC 2.A.69) family.</text>
</comment>
<evidence type="ECO:0000256" key="5">
    <source>
        <dbReference type="ARBA" id="ARBA00022692"/>
    </source>
</evidence>
<feature type="transmembrane region" description="Helical" evidence="8">
    <location>
        <begin position="6"/>
        <end position="26"/>
    </location>
</feature>
<keyword evidence="3" id="KW-0813">Transport</keyword>
<dbReference type="Gene3D" id="1.20.1530.20">
    <property type="match status" value="1"/>
</dbReference>
<keyword evidence="6 8" id="KW-1133">Transmembrane helix</keyword>
<dbReference type="GO" id="GO:0005886">
    <property type="term" value="C:plasma membrane"/>
    <property type="evidence" value="ECO:0007669"/>
    <property type="project" value="UniProtKB-SubCell"/>
</dbReference>
<evidence type="ECO:0000256" key="2">
    <source>
        <dbReference type="ARBA" id="ARBA00010145"/>
    </source>
</evidence>
<feature type="transmembrane region" description="Helical" evidence="8">
    <location>
        <begin position="64"/>
        <end position="88"/>
    </location>
</feature>
<feature type="transmembrane region" description="Helical" evidence="8">
    <location>
        <begin position="224"/>
        <end position="247"/>
    </location>
</feature>
<feature type="transmembrane region" description="Helical" evidence="8">
    <location>
        <begin position="162"/>
        <end position="182"/>
    </location>
</feature>
<feature type="transmembrane region" description="Helical" evidence="8">
    <location>
        <begin position="285"/>
        <end position="303"/>
    </location>
</feature>
<reference evidence="9" key="1">
    <citation type="submission" date="2021-10" db="EMBL/GenBank/DDBJ databases">
        <title>Anaerobic single-cell dispensing facilitates the cultivation of human gut bacteria.</title>
        <authorList>
            <person name="Afrizal A."/>
        </authorList>
    </citation>
    <scope>NUCLEOTIDE SEQUENCE</scope>
    <source>
        <strain evidence="9">CLA-AA-H274</strain>
    </source>
</reference>
<dbReference type="GO" id="GO:0055085">
    <property type="term" value="P:transmembrane transport"/>
    <property type="evidence" value="ECO:0007669"/>
    <property type="project" value="InterPro"/>
</dbReference>
<feature type="transmembrane region" description="Helical" evidence="8">
    <location>
        <begin position="130"/>
        <end position="150"/>
    </location>
</feature>
<evidence type="ECO:0000256" key="6">
    <source>
        <dbReference type="ARBA" id="ARBA00022989"/>
    </source>
</evidence>
<dbReference type="Pfam" id="PF03547">
    <property type="entry name" value="Mem_trans"/>
    <property type="match status" value="1"/>
</dbReference>
<name>A0AAE3AT03_9FIRM</name>
<accession>A0AAE3AT03</accession>
<keyword evidence="4" id="KW-1003">Cell membrane</keyword>
<dbReference type="AlphaFoldDB" id="A0AAE3AT03"/>
<evidence type="ECO:0000313" key="9">
    <source>
        <dbReference type="EMBL" id="MCC2165427.1"/>
    </source>
</evidence>
<organism evidence="9 10">
    <name type="scientific">Brotaphodocola catenula</name>
    <dbReference type="NCBI Taxonomy" id="2885361"/>
    <lineage>
        <taxon>Bacteria</taxon>
        <taxon>Bacillati</taxon>
        <taxon>Bacillota</taxon>
        <taxon>Clostridia</taxon>
        <taxon>Lachnospirales</taxon>
        <taxon>Lachnospiraceae</taxon>
        <taxon>Brotaphodocola</taxon>
    </lineage>
</organism>
<keyword evidence="10" id="KW-1185">Reference proteome</keyword>
<gene>
    <name evidence="9" type="ORF">LKD32_11200</name>
</gene>
<evidence type="ECO:0000256" key="4">
    <source>
        <dbReference type="ARBA" id="ARBA00022475"/>
    </source>
</evidence>
<dbReference type="InterPro" id="IPR038770">
    <property type="entry name" value="Na+/solute_symporter_sf"/>
</dbReference>
<comment type="caution">
    <text evidence="9">The sequence shown here is derived from an EMBL/GenBank/DDBJ whole genome shotgun (WGS) entry which is preliminary data.</text>
</comment>
<proteinExistence type="inferred from homology"/>
<dbReference type="PANTHER" id="PTHR36838">
    <property type="entry name" value="AUXIN EFFLUX CARRIER FAMILY PROTEIN"/>
    <property type="match status" value="1"/>
</dbReference>
<protein>
    <submittedName>
        <fullName evidence="9">AEC family transporter</fullName>
    </submittedName>
</protein>
<keyword evidence="5 8" id="KW-0812">Transmembrane</keyword>
<evidence type="ECO:0000313" key="10">
    <source>
        <dbReference type="Proteomes" id="UP001198962"/>
    </source>
</evidence>